<gene>
    <name evidence="2" type="ORF">A2725_00690</name>
</gene>
<sequence length="458" mass="53115">MSIKNKKPRQIYDGAYIITVDMGYGHQRASYPLKDIAICPPEMDMAENKIITANNYPGIPKADRRRWEGGRSIYETVSRMFKLPFIGKILFGIMDYIQRIEPFYPRRDLSRATSQVRQQYSMIHRGWGKDLINRLNKKPLPIVTSFFTIAFFAEEHDYEGEIYCLCTDTDISRAWVPMNPKESRIKYFAPNKRVKDRLILYGINKNNIFVTGFPLPKENLGTNLKILKKSLSCRLDNLDPGGKYRQKYKKTLDHYFKDSQCARYKNGHSLTITFAVGGAGAQRDIGITILDSLHDYIDKGLVRLNLVAGVRNDVFKYYEDEVKKLHLDTHNGHVHILYAETKDEYFKKFNELLLTTDILWTKPSELSFYVGLGIPIIMAPTIGSQEEFNKAWLHQIGSGFEQENPKYTNEWLFDWLHSGWLARAAMEGFLDAPRNGVYHIEDIVLRGKRSEIEDLHFL</sequence>
<dbReference type="Proteomes" id="UP000177067">
    <property type="component" value="Unassembled WGS sequence"/>
</dbReference>
<dbReference type="EMBL" id="MFPS01000007">
    <property type="protein sequence ID" value="OGH59526.1"/>
    <property type="molecule type" value="Genomic_DNA"/>
</dbReference>
<dbReference type="Pfam" id="PF22053">
    <property type="entry name" value="DUF6938"/>
    <property type="match status" value="1"/>
</dbReference>
<comment type="caution">
    <text evidence="2">The sequence shown here is derived from an EMBL/GenBank/DDBJ whole genome shotgun (WGS) entry which is preliminary data.</text>
</comment>
<accession>A0A1F6LJL0</accession>
<dbReference type="AlphaFoldDB" id="A0A1F6LJL0"/>
<name>A0A1F6LJL0_9BACT</name>
<proteinExistence type="predicted"/>
<dbReference type="InterPro" id="IPR054218">
    <property type="entry name" value="DUF6938"/>
</dbReference>
<feature type="domain" description="DUF6938" evidence="1">
    <location>
        <begin position="328"/>
        <end position="422"/>
    </location>
</feature>
<protein>
    <recommendedName>
        <fullName evidence="1">DUF6938 domain-containing protein</fullName>
    </recommendedName>
</protein>
<evidence type="ECO:0000259" key="1">
    <source>
        <dbReference type="Pfam" id="PF22053"/>
    </source>
</evidence>
<evidence type="ECO:0000313" key="3">
    <source>
        <dbReference type="Proteomes" id="UP000177067"/>
    </source>
</evidence>
<evidence type="ECO:0000313" key="2">
    <source>
        <dbReference type="EMBL" id="OGH59526.1"/>
    </source>
</evidence>
<organism evidence="2 3">
    <name type="scientific">Candidatus Magasanikbacteria bacterium RIFCSPHIGHO2_01_FULL_33_34</name>
    <dbReference type="NCBI Taxonomy" id="1798671"/>
    <lineage>
        <taxon>Bacteria</taxon>
        <taxon>Candidatus Magasanikiibacteriota</taxon>
    </lineage>
</organism>
<reference evidence="2 3" key="1">
    <citation type="journal article" date="2016" name="Nat. Commun.">
        <title>Thousands of microbial genomes shed light on interconnected biogeochemical processes in an aquifer system.</title>
        <authorList>
            <person name="Anantharaman K."/>
            <person name="Brown C.T."/>
            <person name="Hug L.A."/>
            <person name="Sharon I."/>
            <person name="Castelle C.J."/>
            <person name="Probst A.J."/>
            <person name="Thomas B.C."/>
            <person name="Singh A."/>
            <person name="Wilkins M.J."/>
            <person name="Karaoz U."/>
            <person name="Brodie E.L."/>
            <person name="Williams K.H."/>
            <person name="Hubbard S.S."/>
            <person name="Banfield J.F."/>
        </authorList>
    </citation>
    <scope>NUCLEOTIDE SEQUENCE [LARGE SCALE GENOMIC DNA]</scope>
</reference>